<gene>
    <name evidence="2" type="ORF">IDH45_00945</name>
</gene>
<proteinExistence type="predicted"/>
<dbReference type="EMBL" id="JACXJA010000001">
    <property type="protein sequence ID" value="MBD2860553.1"/>
    <property type="molecule type" value="Genomic_DNA"/>
</dbReference>
<evidence type="ECO:0000256" key="1">
    <source>
        <dbReference type="SAM" id="SignalP"/>
    </source>
</evidence>
<dbReference type="AlphaFoldDB" id="A0A927GXV6"/>
<evidence type="ECO:0000313" key="3">
    <source>
        <dbReference type="Proteomes" id="UP000639396"/>
    </source>
</evidence>
<dbReference type="PANTHER" id="PTHR43649:SF12">
    <property type="entry name" value="DIACETYLCHITOBIOSE BINDING PROTEIN DASA"/>
    <property type="match status" value="1"/>
</dbReference>
<dbReference type="InterPro" id="IPR006059">
    <property type="entry name" value="SBP"/>
</dbReference>
<evidence type="ECO:0000313" key="2">
    <source>
        <dbReference type="EMBL" id="MBD2860553.1"/>
    </source>
</evidence>
<dbReference type="Proteomes" id="UP000639396">
    <property type="component" value="Unassembled WGS sequence"/>
</dbReference>
<organism evidence="2 3">
    <name type="scientific">Paenibacillus oceani</name>
    <dbReference type="NCBI Taxonomy" id="2772510"/>
    <lineage>
        <taxon>Bacteria</taxon>
        <taxon>Bacillati</taxon>
        <taxon>Bacillota</taxon>
        <taxon>Bacilli</taxon>
        <taxon>Bacillales</taxon>
        <taxon>Paenibacillaceae</taxon>
        <taxon>Paenibacillus</taxon>
    </lineage>
</organism>
<sequence length="554" mass="62466">MRKVRSSWAIWIGLAVMLLVAACDYSDNTAEKPKATEPGPIPILLEAWTPAKYDPPIEFTTVAFSIPSVKYARGDDIRNNPWTRYIERHLGIKINTAWTVPESEYVKKSNLMISSGELPDFFAATPAQFKQLAQAGLLEDLTSVYDNHAPEIVKKVIRDAGSEVIRSAEIDDRLMAIPFTGTAKESPPILWIRKDWMEKLELSAPKTMDDVWAISEAFTFKDPDGNGKHDTFGLALDRDLGLAIGLLTGYHAYWDIWLEGKDGKLAYSTIQPEMKRGLLQLKELFQAGQIDPEFTVKPAFKVFEGIGSGKIGMMAGARGSANYPLASLTPDREWQAYAIPSADGDPLLYPLQLNIYKYYWVVKKGMKHPEALLHMLELWLNAYYFNTSEELFYTLINPSREDKSATWSMAPIRIYLPDNNIENYRQAAAVLNGTLQAGQLAPERRNVYERTMQYLSGDQKLWGEYAQNGPGGSGAIIDDIIRNDRFLPNRYTSTPTPTMTERGEALNKLRDETFLRIIAGAAPIEEFDNYVYDWKRLGGDAITQEVNAWYAAQK</sequence>
<dbReference type="RefSeq" id="WP_190923778.1">
    <property type="nucleotide sequence ID" value="NZ_JACXJA010000001.1"/>
</dbReference>
<feature type="chain" id="PRO_5038668061" evidence="1">
    <location>
        <begin position="22"/>
        <end position="554"/>
    </location>
</feature>
<dbReference type="PANTHER" id="PTHR43649">
    <property type="entry name" value="ARABINOSE-BINDING PROTEIN-RELATED"/>
    <property type="match status" value="1"/>
</dbReference>
<dbReference type="InterPro" id="IPR050490">
    <property type="entry name" value="Bact_solute-bd_prot1"/>
</dbReference>
<dbReference type="Gene3D" id="3.40.190.10">
    <property type="entry name" value="Periplasmic binding protein-like II"/>
    <property type="match status" value="3"/>
</dbReference>
<accession>A0A927GXV6</accession>
<comment type="caution">
    <text evidence="2">The sequence shown here is derived from an EMBL/GenBank/DDBJ whole genome shotgun (WGS) entry which is preliminary data.</text>
</comment>
<dbReference type="PROSITE" id="PS51257">
    <property type="entry name" value="PROKAR_LIPOPROTEIN"/>
    <property type="match status" value="1"/>
</dbReference>
<keyword evidence="1" id="KW-0732">Signal</keyword>
<reference evidence="2" key="1">
    <citation type="submission" date="2020-09" db="EMBL/GenBank/DDBJ databases">
        <title>A novel bacterium of genus Paenibacillus, isolated from South China Sea.</title>
        <authorList>
            <person name="Huang H."/>
            <person name="Mo K."/>
            <person name="Hu Y."/>
        </authorList>
    </citation>
    <scope>NUCLEOTIDE SEQUENCE</scope>
    <source>
        <strain evidence="2">IB182363</strain>
    </source>
</reference>
<keyword evidence="3" id="KW-1185">Reference proteome</keyword>
<feature type="signal peptide" evidence="1">
    <location>
        <begin position="1"/>
        <end position="21"/>
    </location>
</feature>
<name>A0A927GXV6_9BACL</name>
<protein>
    <submittedName>
        <fullName evidence="2">Extracellular solute-binding protein</fullName>
    </submittedName>
</protein>
<dbReference type="Pfam" id="PF01547">
    <property type="entry name" value="SBP_bac_1"/>
    <property type="match status" value="1"/>
</dbReference>
<dbReference type="SUPFAM" id="SSF53850">
    <property type="entry name" value="Periplasmic binding protein-like II"/>
    <property type="match status" value="1"/>
</dbReference>